<dbReference type="GeneTree" id="ENSGT00390000007134"/>
<evidence type="ECO:0000313" key="1">
    <source>
        <dbReference type="Ensembl" id="ENSEBUP00000002884.1"/>
    </source>
</evidence>
<dbReference type="Ensembl" id="ENSEBUT00000003246.1">
    <property type="protein sequence ID" value="ENSEBUP00000002884.1"/>
    <property type="gene ID" value="ENSEBUG00000002147.1"/>
</dbReference>
<reference evidence="1" key="1">
    <citation type="submission" date="2025-08" db="UniProtKB">
        <authorList>
            <consortium name="Ensembl"/>
        </authorList>
    </citation>
    <scope>IDENTIFICATION</scope>
</reference>
<dbReference type="AlphaFoldDB" id="A0A8C4N5X6"/>
<proteinExistence type="predicted"/>
<accession>A0A8C4N5X6</accession>
<reference evidence="1" key="2">
    <citation type="submission" date="2025-09" db="UniProtKB">
        <authorList>
            <consortium name="Ensembl"/>
        </authorList>
    </citation>
    <scope>IDENTIFICATION</scope>
</reference>
<dbReference type="Proteomes" id="UP000694388">
    <property type="component" value="Unplaced"/>
</dbReference>
<sequence length="321" mass="36079">MSCVKVNTVQLLILHRFGWSELLFLSPRCVLRWIIHKRCCSWEKQWMWALVEQTRRMDSLAHSSSICLMASSASSTCKHSTESCAQSVLSCRLDQVRARHAVTGMGSIPPSLGAYGRGFVMMAFITEASHPQPAPPVCNWETLVYWPCQVQQILQTPRLFSSFFALQLSSGREPESRPRQSKKLTMGLIAVGGAQALITETREKLGITASQDVTGCSDDFKELVAAPTIGALNLKRHLLMTSSQDQSATKIRERGGRASKVCGISGALVSTDQEISAEELLRKYKQGVQETRRHKAEERQRRWDDINYYRFLVPSDCYSFI</sequence>
<keyword evidence="2" id="KW-1185">Reference proteome</keyword>
<organism evidence="1 2">
    <name type="scientific">Eptatretus burgeri</name>
    <name type="common">Inshore hagfish</name>
    <dbReference type="NCBI Taxonomy" id="7764"/>
    <lineage>
        <taxon>Eukaryota</taxon>
        <taxon>Metazoa</taxon>
        <taxon>Chordata</taxon>
        <taxon>Craniata</taxon>
        <taxon>Vertebrata</taxon>
        <taxon>Cyclostomata</taxon>
        <taxon>Myxini</taxon>
        <taxon>Myxiniformes</taxon>
        <taxon>Myxinidae</taxon>
        <taxon>Eptatretinae</taxon>
        <taxon>Eptatretus</taxon>
    </lineage>
</organism>
<evidence type="ECO:0000313" key="2">
    <source>
        <dbReference type="Proteomes" id="UP000694388"/>
    </source>
</evidence>
<name>A0A8C4N5X6_EPTBU</name>
<protein>
    <submittedName>
        <fullName evidence="1">Uncharacterized protein</fullName>
    </submittedName>
</protein>